<dbReference type="AlphaFoldDB" id="A0A291RC11"/>
<sequence length="85" mass="9169">MTDATHAGMTDATHAGMTGSHACRNARHGRHIWETAERTGEGMAVGRCAGMTFNVIPALIFYCHPGVDLTSSRRAFGRERPADDP</sequence>
<reference evidence="2 3" key="1">
    <citation type="submission" date="2017-10" db="EMBL/GenBank/DDBJ databases">
        <title>Comparative genomics between pathogenic Norcardia.</title>
        <authorList>
            <person name="Zeng L."/>
        </authorList>
    </citation>
    <scope>NUCLEOTIDE SEQUENCE [LARGE SCALE GENOMIC DNA]</scope>
    <source>
        <strain evidence="2 3">NC_YFY_NT001</strain>
    </source>
</reference>
<name>A0A291RC11_9NOCA</name>
<evidence type="ECO:0000313" key="2">
    <source>
        <dbReference type="EMBL" id="ATL65001.1"/>
    </source>
</evidence>
<protein>
    <submittedName>
        <fullName evidence="2">Uncharacterized protein</fullName>
    </submittedName>
</protein>
<evidence type="ECO:0000256" key="1">
    <source>
        <dbReference type="SAM" id="MobiDB-lite"/>
    </source>
</evidence>
<proteinExistence type="predicted"/>
<evidence type="ECO:0000313" key="3">
    <source>
        <dbReference type="Proteomes" id="UP000221961"/>
    </source>
</evidence>
<gene>
    <name evidence="2" type="ORF">CRH09_00870</name>
</gene>
<dbReference type="EMBL" id="CP023778">
    <property type="protein sequence ID" value="ATL65001.1"/>
    <property type="molecule type" value="Genomic_DNA"/>
</dbReference>
<dbReference type="KEGG" id="ntp:CRH09_00870"/>
<accession>A0A291RC11</accession>
<organism evidence="2 3">
    <name type="scientific">Nocardia terpenica</name>
    <dbReference type="NCBI Taxonomy" id="455432"/>
    <lineage>
        <taxon>Bacteria</taxon>
        <taxon>Bacillati</taxon>
        <taxon>Actinomycetota</taxon>
        <taxon>Actinomycetes</taxon>
        <taxon>Mycobacteriales</taxon>
        <taxon>Nocardiaceae</taxon>
        <taxon>Nocardia</taxon>
    </lineage>
</organism>
<dbReference type="Proteomes" id="UP000221961">
    <property type="component" value="Chromosome"/>
</dbReference>
<feature type="region of interest" description="Disordered" evidence="1">
    <location>
        <begin position="1"/>
        <end position="24"/>
    </location>
</feature>